<reference evidence="3 4" key="2">
    <citation type="journal article" date="2022" name="Mol. Biol. Evol.">
        <title>Comparative Genomics Reveals Insights into the Divergent Evolution of Astigmatic Mites and Household Pest Adaptations.</title>
        <authorList>
            <person name="Xiong Q."/>
            <person name="Wan A.T."/>
            <person name="Liu X."/>
            <person name="Fung C.S."/>
            <person name="Xiao X."/>
            <person name="Malainual N."/>
            <person name="Hou J."/>
            <person name="Wang L."/>
            <person name="Wang M."/>
            <person name="Yang K.Y."/>
            <person name="Cui Y."/>
            <person name="Leung E.L."/>
            <person name="Nong W."/>
            <person name="Shin S.K."/>
            <person name="Au S.W."/>
            <person name="Jeong K.Y."/>
            <person name="Chew F.T."/>
            <person name="Hui J.H."/>
            <person name="Leung T.F."/>
            <person name="Tungtrongchitr A."/>
            <person name="Zhong N."/>
            <person name="Liu Z."/>
            <person name="Tsui S.K."/>
        </authorList>
    </citation>
    <scope>NUCLEOTIDE SEQUENCE [LARGE SCALE GENOMIC DNA]</scope>
    <source>
        <strain evidence="3">Derp</strain>
    </source>
</reference>
<feature type="compositionally biased region" description="Polar residues" evidence="1">
    <location>
        <begin position="267"/>
        <end position="276"/>
    </location>
</feature>
<evidence type="ECO:0000256" key="1">
    <source>
        <dbReference type="SAM" id="MobiDB-lite"/>
    </source>
</evidence>
<comment type="caution">
    <text evidence="3">The sequence shown here is derived from an EMBL/GenBank/DDBJ whole genome shotgun (WGS) entry which is preliminary data.</text>
</comment>
<feature type="region of interest" description="Disordered" evidence="1">
    <location>
        <begin position="329"/>
        <end position="355"/>
    </location>
</feature>
<reference evidence="3 4" key="1">
    <citation type="journal article" date="2018" name="J. Allergy Clin. Immunol.">
        <title>High-quality assembly of Dermatophagoides pteronyssinus genome and transcriptome reveals a wide range of novel allergens.</title>
        <authorList>
            <person name="Liu X.Y."/>
            <person name="Yang K.Y."/>
            <person name="Wang M.Q."/>
            <person name="Kwok J.S."/>
            <person name="Zeng X."/>
            <person name="Yang Z."/>
            <person name="Xiao X.J."/>
            <person name="Lau C.P."/>
            <person name="Li Y."/>
            <person name="Huang Z.M."/>
            <person name="Ba J.G."/>
            <person name="Yim A.K."/>
            <person name="Ouyang C.Y."/>
            <person name="Ngai S.M."/>
            <person name="Chan T.F."/>
            <person name="Leung E.L."/>
            <person name="Liu L."/>
            <person name="Liu Z.G."/>
            <person name="Tsui S.K."/>
        </authorList>
    </citation>
    <scope>NUCLEOTIDE SEQUENCE [LARGE SCALE GENOMIC DNA]</scope>
    <source>
        <strain evidence="3">Derp</strain>
    </source>
</reference>
<organism evidence="3 4">
    <name type="scientific">Dermatophagoides pteronyssinus</name>
    <name type="common">European house dust mite</name>
    <dbReference type="NCBI Taxonomy" id="6956"/>
    <lineage>
        <taxon>Eukaryota</taxon>
        <taxon>Metazoa</taxon>
        <taxon>Ecdysozoa</taxon>
        <taxon>Arthropoda</taxon>
        <taxon>Chelicerata</taxon>
        <taxon>Arachnida</taxon>
        <taxon>Acari</taxon>
        <taxon>Acariformes</taxon>
        <taxon>Sarcoptiformes</taxon>
        <taxon>Astigmata</taxon>
        <taxon>Psoroptidia</taxon>
        <taxon>Analgoidea</taxon>
        <taxon>Pyroglyphidae</taxon>
        <taxon>Dermatophagoidinae</taxon>
        <taxon>Dermatophagoides</taxon>
    </lineage>
</organism>
<dbReference type="EMBL" id="NJHN03000049">
    <property type="protein sequence ID" value="KAH9420405.1"/>
    <property type="molecule type" value="Genomic_DNA"/>
</dbReference>
<name>A0ABQ8JD86_DERPT</name>
<feature type="compositionally biased region" description="Low complexity" evidence="1">
    <location>
        <begin position="277"/>
        <end position="288"/>
    </location>
</feature>
<keyword evidence="2" id="KW-0472">Membrane</keyword>
<evidence type="ECO:0000313" key="4">
    <source>
        <dbReference type="Proteomes" id="UP000887458"/>
    </source>
</evidence>
<sequence length="674" mass="77789">MDLGFFHNLALAGTDQLGCLLIFLTLLILVYGPFVLWYSDGWYRTMVQFSKWLKSKDSTRSDGADEQKPQASRLSLDLRVTKPLKLNLRRLVVTQSDLSERRARYKIGRIKFGQNKHHHSMFILDSLVRFAKRFIIVGATQFAIQQQQALSSPTGSSGNDNDQISKSSIISHSSSSPSPSSLVPRSSSSQSLLVKNPTKQSENNNLIITTSTTTTTTKNRFYKEIIRTTTKHHKQILIDKSLQQQNSQLPRRSSRIRQRQQLKSLVKTKSSKISNLQQQQQQSPPSSYRQRRRLDGRYNLYNNHAESNADYPPTTTTTISDIELISQNSKINNDDQPPSPLSSSPRRASWKSVGHHRRRSSYKIMDNNDDNQSPDDCLIRLIKDACLAHCRKNDVKINDSNVLNILNEVIGDIKMIIMIDESNTTTPPNISNAIIDDHKPSIDMQQIVFSNSEAFIQFVDSLTANILDDCFQQFKPVTFESENIIETPPCPIITDNDDIDEDDDERWWQRQMRRQTTELFIDNGSNQWHFIDLYQDLFHTMMDTNTDCLNWIQPFQSIINQPFEQQPSPSPPPIVDRSEFTECQVEVRQIGTSFYLLIFITFRDSNCIDNYNDDNLNQSTSDYHEEDDGEEYRENSYDHYLIDHDDDIDPNNQINDHHKVRFADQIDHPSRMLL</sequence>
<gene>
    <name evidence="3" type="ORF">DERP_014024</name>
</gene>
<feature type="transmembrane region" description="Helical" evidence="2">
    <location>
        <begin position="20"/>
        <end position="38"/>
    </location>
</feature>
<feature type="compositionally biased region" description="Polar residues" evidence="1">
    <location>
        <begin position="151"/>
        <end position="162"/>
    </location>
</feature>
<feature type="region of interest" description="Disordered" evidence="1">
    <location>
        <begin position="151"/>
        <end position="211"/>
    </location>
</feature>
<evidence type="ECO:0000313" key="3">
    <source>
        <dbReference type="EMBL" id="KAH9420405.1"/>
    </source>
</evidence>
<feature type="compositionally biased region" description="Low complexity" evidence="1">
    <location>
        <begin position="164"/>
        <end position="193"/>
    </location>
</feature>
<accession>A0ABQ8JD86</accession>
<protein>
    <submittedName>
        <fullName evidence="3">Uncharacterized protein</fullName>
    </submittedName>
</protein>
<keyword evidence="2" id="KW-1133">Transmembrane helix</keyword>
<evidence type="ECO:0000256" key="2">
    <source>
        <dbReference type="SAM" id="Phobius"/>
    </source>
</evidence>
<proteinExistence type="predicted"/>
<feature type="region of interest" description="Disordered" evidence="1">
    <location>
        <begin position="265"/>
        <end position="290"/>
    </location>
</feature>
<feature type="compositionally biased region" description="Polar residues" evidence="1">
    <location>
        <begin position="197"/>
        <end position="208"/>
    </location>
</feature>
<dbReference type="Proteomes" id="UP000887458">
    <property type="component" value="Unassembled WGS sequence"/>
</dbReference>
<keyword evidence="2" id="KW-0812">Transmembrane</keyword>
<keyword evidence="4" id="KW-1185">Reference proteome</keyword>